<organism evidence="3 4">
    <name type="scientific">Nyssa sinensis</name>
    <dbReference type="NCBI Taxonomy" id="561372"/>
    <lineage>
        <taxon>Eukaryota</taxon>
        <taxon>Viridiplantae</taxon>
        <taxon>Streptophyta</taxon>
        <taxon>Embryophyta</taxon>
        <taxon>Tracheophyta</taxon>
        <taxon>Spermatophyta</taxon>
        <taxon>Magnoliopsida</taxon>
        <taxon>eudicotyledons</taxon>
        <taxon>Gunneridae</taxon>
        <taxon>Pentapetalae</taxon>
        <taxon>asterids</taxon>
        <taxon>Cornales</taxon>
        <taxon>Nyssaceae</taxon>
        <taxon>Nyssa</taxon>
    </lineage>
</organism>
<name>A0A5J5A0M0_9ASTE</name>
<proteinExistence type="predicted"/>
<dbReference type="Pfam" id="PF19259">
    <property type="entry name" value="Ty3_capsid"/>
    <property type="match status" value="1"/>
</dbReference>
<evidence type="ECO:0000256" key="1">
    <source>
        <dbReference type="SAM" id="MobiDB-lite"/>
    </source>
</evidence>
<dbReference type="OrthoDB" id="1933597at2759"/>
<feature type="region of interest" description="Disordered" evidence="1">
    <location>
        <begin position="294"/>
        <end position="315"/>
    </location>
</feature>
<dbReference type="PANTHER" id="PTHR33223">
    <property type="entry name" value="CCHC-TYPE DOMAIN-CONTAINING PROTEIN"/>
    <property type="match status" value="1"/>
</dbReference>
<reference evidence="3 4" key="1">
    <citation type="submission" date="2019-09" db="EMBL/GenBank/DDBJ databases">
        <title>A chromosome-level genome assembly of the Chinese tupelo Nyssa sinensis.</title>
        <authorList>
            <person name="Yang X."/>
            <person name="Kang M."/>
            <person name="Yang Y."/>
            <person name="Xiong H."/>
            <person name="Wang M."/>
            <person name="Zhang Z."/>
            <person name="Wang Z."/>
            <person name="Wu H."/>
            <person name="Ma T."/>
            <person name="Liu J."/>
            <person name="Xi Z."/>
        </authorList>
    </citation>
    <scope>NUCLEOTIDE SEQUENCE [LARGE SCALE GENOMIC DNA]</scope>
    <source>
        <strain evidence="3">J267</strain>
        <tissue evidence="3">Leaf</tissue>
    </source>
</reference>
<accession>A0A5J5A0M0</accession>
<dbReference type="CDD" id="cd00303">
    <property type="entry name" value="retropepsin_like"/>
    <property type="match status" value="1"/>
</dbReference>
<sequence length="464" mass="51940">MGVLNSLKAILSHSNSSWLSPTVTIGRSKKKVFTPFTISPTVTRPSKEAPNNLVSKSVMFDDRISHLEVGLGNLSSANEREHREMQREVQELVEAMNARFDQPMAHRQVEQGENSVVQLGAKPQSFGSRSVLPKLTKLEFPRYQGGDDPTSWICRVEQFFEFQQIEPEERVSLAAYHLEGDAQLWYQLLKEEGEVITWALLKEGLHARFGPTEFEDFFGDLTKLWQSSTMREYQTQFKKLLARAVKLTTTQQVGCFTSGLKEAIRVEVQAARSTTLSTTVGVARLYQAKLASQTKRSFTPGEDRRTTPVPINGNRPLAPTIRKFSPVEIEERSLQRQVASGEKLCSRGKCLGVDLLMQGILVAVDFYLLSLKGYEVVLGAQWLQTLGPIIWDFSKLQMTFTLNGKQRRLQGLSPPAHRIVGDVSFQKNSRKGREGIILQLHAIEGVHSPPACGRQRSPSSAGNT</sequence>
<feature type="domain" description="Ty3 transposon capsid-like protein" evidence="2">
    <location>
        <begin position="140"/>
        <end position="299"/>
    </location>
</feature>
<dbReference type="PANTHER" id="PTHR33223:SF6">
    <property type="entry name" value="CCHC-TYPE DOMAIN-CONTAINING PROTEIN"/>
    <property type="match status" value="1"/>
</dbReference>
<gene>
    <name evidence="3" type="ORF">F0562_009695</name>
</gene>
<evidence type="ECO:0000313" key="4">
    <source>
        <dbReference type="Proteomes" id="UP000325577"/>
    </source>
</evidence>
<dbReference type="InterPro" id="IPR045358">
    <property type="entry name" value="Ty3_capsid"/>
</dbReference>
<dbReference type="Proteomes" id="UP000325577">
    <property type="component" value="Linkage Group LG4"/>
</dbReference>
<protein>
    <recommendedName>
        <fullName evidence="2">Ty3 transposon capsid-like protein domain-containing protein</fullName>
    </recommendedName>
</protein>
<evidence type="ECO:0000313" key="3">
    <source>
        <dbReference type="EMBL" id="KAA8523272.1"/>
    </source>
</evidence>
<dbReference type="AlphaFoldDB" id="A0A5J5A0M0"/>
<keyword evidence="4" id="KW-1185">Reference proteome</keyword>
<evidence type="ECO:0000259" key="2">
    <source>
        <dbReference type="Pfam" id="PF19259"/>
    </source>
</evidence>
<dbReference type="EMBL" id="CM018047">
    <property type="protein sequence ID" value="KAA8523272.1"/>
    <property type="molecule type" value="Genomic_DNA"/>
</dbReference>